<protein>
    <submittedName>
        <fullName evidence="3">Serine/threonine protein phosphatase PrpC</fullName>
    </submittedName>
</protein>
<dbReference type="EMBL" id="JAGGLL010000011">
    <property type="protein sequence ID" value="MBP2021878.1"/>
    <property type="molecule type" value="Genomic_DNA"/>
</dbReference>
<dbReference type="SUPFAM" id="SSF81606">
    <property type="entry name" value="PP2C-like"/>
    <property type="match status" value="1"/>
</dbReference>
<evidence type="ECO:0000256" key="1">
    <source>
        <dbReference type="SAM" id="MobiDB-lite"/>
    </source>
</evidence>
<dbReference type="InterPro" id="IPR011990">
    <property type="entry name" value="TPR-like_helical_dom_sf"/>
</dbReference>
<sequence>MRKLNSKFKTNFISEPGTFLQNKDYFGYVELDDFACYVIADGIDDALEMESAQIAVASIIRNFTEKPSMNRRYMKKILDKANEELIMQSREVRLKASLTVVITNYNKIRYATIGNTRFYLFRAGFLRHKSEDQSVTSILSQEEDISLDKISKHSERNNLYCYLGQNKLNNPYISKKLKLIDGDIIALSTRGLWENVDEQEFTDAIDGAKDPKELTDNIEDMLLSKQLDTIENYTLVATYVDKVYIEPNKKAWIKKAIIAAIPILIVLIIGLVIWNINRHKKIDNIELMNNHKVNAAEYVENGNITKASEEYKLALDIANKYKLKKDKEKLDSWHKHIELILDADGKLKEKKYEEALEKYLTAMDKSNKVDNVAEKYVLQKLEVTRNSIKVMDYMNLGDKSLEAGNLVDAEAAYKQAKNLATDYYLNDERKEAVERLEKIYAQKAEGEKDAKDKAEKEKKEEEDKKKENLAKEDKAVEHIKKGDISYSTGDYISAKMYYIMAKQVYKEAGSSEVIAKDLEAKIQLMDKKISESSSKRAKADRYEKDGDEKYIKEEYSAAKVLYQLAKDIYESEGMTEEGRKVQEKLQAAERAMAKS</sequence>
<proteinExistence type="predicted"/>
<keyword evidence="2" id="KW-1133">Transmembrane helix</keyword>
<keyword evidence="4" id="KW-1185">Reference proteome</keyword>
<evidence type="ECO:0000313" key="4">
    <source>
        <dbReference type="Proteomes" id="UP001519308"/>
    </source>
</evidence>
<accession>A0ABS4K267</accession>
<dbReference type="RefSeq" id="WP_021281338.1">
    <property type="nucleotide sequence ID" value="NZ_JAGGLL010000011.1"/>
</dbReference>
<keyword evidence="2" id="KW-0812">Transmembrane</keyword>
<evidence type="ECO:0000256" key="2">
    <source>
        <dbReference type="SAM" id="Phobius"/>
    </source>
</evidence>
<feature type="transmembrane region" description="Helical" evidence="2">
    <location>
        <begin position="256"/>
        <end position="276"/>
    </location>
</feature>
<comment type="caution">
    <text evidence="3">The sequence shown here is derived from an EMBL/GenBank/DDBJ whole genome shotgun (WGS) entry which is preliminary data.</text>
</comment>
<feature type="region of interest" description="Disordered" evidence="1">
    <location>
        <begin position="447"/>
        <end position="469"/>
    </location>
</feature>
<organism evidence="3 4">
    <name type="scientific">Clostridium punense</name>
    <dbReference type="NCBI Taxonomy" id="1054297"/>
    <lineage>
        <taxon>Bacteria</taxon>
        <taxon>Bacillati</taxon>
        <taxon>Bacillota</taxon>
        <taxon>Clostridia</taxon>
        <taxon>Eubacteriales</taxon>
        <taxon>Clostridiaceae</taxon>
        <taxon>Clostridium</taxon>
    </lineage>
</organism>
<name>A0ABS4K267_9CLOT</name>
<evidence type="ECO:0000313" key="3">
    <source>
        <dbReference type="EMBL" id="MBP2021878.1"/>
    </source>
</evidence>
<dbReference type="Gene3D" id="3.60.40.10">
    <property type="entry name" value="PPM-type phosphatase domain"/>
    <property type="match status" value="1"/>
</dbReference>
<dbReference type="SUPFAM" id="SSF48452">
    <property type="entry name" value="TPR-like"/>
    <property type="match status" value="1"/>
</dbReference>
<dbReference type="Proteomes" id="UP001519308">
    <property type="component" value="Unassembled WGS sequence"/>
</dbReference>
<reference evidence="3 4" key="1">
    <citation type="submission" date="2021-03" db="EMBL/GenBank/DDBJ databases">
        <title>Genomic Encyclopedia of Type Strains, Phase IV (KMG-IV): sequencing the most valuable type-strain genomes for metagenomic binning, comparative biology and taxonomic classification.</title>
        <authorList>
            <person name="Goeker M."/>
        </authorList>
    </citation>
    <scope>NUCLEOTIDE SEQUENCE [LARGE SCALE GENOMIC DNA]</scope>
    <source>
        <strain evidence="3 4">DSM 28650</strain>
    </source>
</reference>
<dbReference type="InterPro" id="IPR036457">
    <property type="entry name" value="PPM-type-like_dom_sf"/>
</dbReference>
<keyword evidence="2" id="KW-0472">Membrane</keyword>
<gene>
    <name evidence="3" type="ORF">J2Z44_001674</name>
</gene>